<name>A0A839EC36_9MICO</name>
<keyword evidence="2" id="KW-0812">Transmembrane</keyword>
<dbReference type="EMBL" id="JACGWX010000007">
    <property type="protein sequence ID" value="MBA8848766.1"/>
    <property type="molecule type" value="Genomic_DNA"/>
</dbReference>
<evidence type="ECO:0000256" key="2">
    <source>
        <dbReference type="SAM" id="Phobius"/>
    </source>
</evidence>
<accession>A0A839EC36</accession>
<keyword evidence="4" id="KW-1185">Reference proteome</keyword>
<reference evidence="3 4" key="1">
    <citation type="submission" date="2020-07" db="EMBL/GenBank/DDBJ databases">
        <title>Sequencing the genomes of 1000 actinobacteria strains.</title>
        <authorList>
            <person name="Klenk H.-P."/>
        </authorList>
    </citation>
    <scope>NUCLEOTIDE SEQUENCE [LARGE SCALE GENOMIC DNA]</scope>
    <source>
        <strain evidence="3 4">DSM 19663</strain>
    </source>
</reference>
<feature type="transmembrane region" description="Helical" evidence="2">
    <location>
        <begin position="129"/>
        <end position="147"/>
    </location>
</feature>
<feature type="transmembrane region" description="Helical" evidence="2">
    <location>
        <begin position="201"/>
        <end position="220"/>
    </location>
</feature>
<protein>
    <submittedName>
        <fullName evidence="3">Uncharacterized protein</fullName>
    </submittedName>
</protein>
<keyword evidence="2" id="KW-0472">Membrane</keyword>
<evidence type="ECO:0000313" key="3">
    <source>
        <dbReference type="EMBL" id="MBA8848766.1"/>
    </source>
</evidence>
<comment type="caution">
    <text evidence="3">The sequence shown here is derived from an EMBL/GenBank/DDBJ whole genome shotgun (WGS) entry which is preliminary data.</text>
</comment>
<sequence>MNECDRTDEQPSTGDAASPDDRRPAVPEEPAAPAEPVAPAEHPEPADQPAASASAPAEPKPERVVYVPTPQPPRRRGSRGLGVGVALASSLVFTILYALLATLFIFIGLGTGGPGLAQQVQTFAGTPSFWMPVIAFVIGYVVLVLVVNRAGWWAHVLGGFLVAALVYIVFIGSTVLSAEAIGANPADLQRFLLLQITNPLGWAAAIAAREVPIWVGGLVARHGRATKARNAEARAEYERELAAAREGAATSAV</sequence>
<feature type="region of interest" description="Disordered" evidence="1">
    <location>
        <begin position="1"/>
        <end position="80"/>
    </location>
</feature>
<evidence type="ECO:0000256" key="1">
    <source>
        <dbReference type="SAM" id="MobiDB-lite"/>
    </source>
</evidence>
<feature type="compositionally biased region" description="Low complexity" evidence="1">
    <location>
        <begin position="28"/>
        <end position="40"/>
    </location>
</feature>
<keyword evidence="2" id="KW-1133">Transmembrane helix</keyword>
<dbReference type="Proteomes" id="UP000585905">
    <property type="component" value="Unassembled WGS sequence"/>
</dbReference>
<feature type="transmembrane region" description="Helical" evidence="2">
    <location>
        <begin position="81"/>
        <end position="109"/>
    </location>
</feature>
<dbReference type="AlphaFoldDB" id="A0A839EC36"/>
<feature type="compositionally biased region" description="Low complexity" evidence="1">
    <location>
        <begin position="47"/>
        <end position="57"/>
    </location>
</feature>
<organism evidence="3 4">
    <name type="scientific">Microcella alkalica</name>
    <dbReference type="NCBI Taxonomy" id="355930"/>
    <lineage>
        <taxon>Bacteria</taxon>
        <taxon>Bacillati</taxon>
        <taxon>Actinomycetota</taxon>
        <taxon>Actinomycetes</taxon>
        <taxon>Micrococcales</taxon>
        <taxon>Microbacteriaceae</taxon>
        <taxon>Microcella</taxon>
    </lineage>
</organism>
<proteinExistence type="predicted"/>
<evidence type="ECO:0000313" key="4">
    <source>
        <dbReference type="Proteomes" id="UP000585905"/>
    </source>
</evidence>
<gene>
    <name evidence="3" type="ORF">FHX53_002380</name>
</gene>
<feature type="transmembrane region" description="Helical" evidence="2">
    <location>
        <begin position="159"/>
        <end position="181"/>
    </location>
</feature>
<dbReference type="RefSeq" id="WP_182491553.1">
    <property type="nucleotide sequence ID" value="NZ_BAAAOV010000001.1"/>
</dbReference>